<organism evidence="1 2">
    <name type="scientific">Propionigenium maris DSM 9537</name>
    <dbReference type="NCBI Taxonomy" id="1123000"/>
    <lineage>
        <taxon>Bacteria</taxon>
        <taxon>Fusobacteriati</taxon>
        <taxon>Fusobacteriota</taxon>
        <taxon>Fusobacteriia</taxon>
        <taxon>Fusobacteriales</taxon>
        <taxon>Fusobacteriaceae</taxon>
        <taxon>Propionigenium</taxon>
    </lineage>
</organism>
<dbReference type="RefSeq" id="WP_281837331.1">
    <property type="nucleotide sequence ID" value="NZ_BSDY01000021.1"/>
</dbReference>
<comment type="caution">
    <text evidence="1">The sequence shown here is derived from an EMBL/GenBank/DDBJ whole genome shotgun (WGS) entry which is preliminary data.</text>
</comment>
<sequence>MKKFTLLCIALAFTACMKKEVEMGDPKLDLKGGKLYYKEKLFTGTLIKKVPLTEDKFIKIQYKDGVITSE</sequence>
<dbReference type="Proteomes" id="UP001144471">
    <property type="component" value="Unassembled WGS sequence"/>
</dbReference>
<evidence type="ECO:0000313" key="1">
    <source>
        <dbReference type="EMBL" id="GLI57654.1"/>
    </source>
</evidence>
<gene>
    <name evidence="1" type="ORF">PM10SUCC1_31680</name>
</gene>
<dbReference type="AlphaFoldDB" id="A0A9W6GM72"/>
<keyword evidence="2" id="KW-1185">Reference proteome</keyword>
<evidence type="ECO:0000313" key="2">
    <source>
        <dbReference type="Proteomes" id="UP001144471"/>
    </source>
</evidence>
<proteinExistence type="predicted"/>
<reference evidence="1" key="1">
    <citation type="submission" date="2022-12" db="EMBL/GenBank/DDBJ databases">
        <title>Reference genome sequencing for broad-spectrum identification of bacterial and archaeal isolates by mass spectrometry.</title>
        <authorList>
            <person name="Sekiguchi Y."/>
            <person name="Tourlousse D.M."/>
        </authorList>
    </citation>
    <scope>NUCLEOTIDE SEQUENCE</scope>
    <source>
        <strain evidence="1">10succ1</strain>
    </source>
</reference>
<name>A0A9W6GM72_9FUSO</name>
<dbReference type="PROSITE" id="PS51257">
    <property type="entry name" value="PROKAR_LIPOPROTEIN"/>
    <property type="match status" value="1"/>
</dbReference>
<evidence type="ECO:0008006" key="3">
    <source>
        <dbReference type="Google" id="ProtNLM"/>
    </source>
</evidence>
<dbReference type="EMBL" id="BSDY01000021">
    <property type="protein sequence ID" value="GLI57654.1"/>
    <property type="molecule type" value="Genomic_DNA"/>
</dbReference>
<protein>
    <recommendedName>
        <fullName evidence="3">Lipoprotein</fullName>
    </recommendedName>
</protein>
<accession>A0A9W6GM72</accession>